<dbReference type="InterPro" id="IPR059120">
    <property type="entry name" value="Cullin-like_AB"/>
</dbReference>
<dbReference type="InterPro" id="IPR036390">
    <property type="entry name" value="WH_DNA-bd_sf"/>
</dbReference>
<dbReference type="SMART" id="SM00884">
    <property type="entry name" value="Cullin_Nedd8"/>
    <property type="match status" value="1"/>
</dbReference>
<feature type="domain" description="Cullin family profile" evidence="3">
    <location>
        <begin position="333"/>
        <end position="543"/>
    </location>
</feature>
<keyword evidence="5" id="KW-1185">Reference proteome</keyword>
<comment type="similarity">
    <text evidence="2">Belongs to the cullin family.</text>
</comment>
<evidence type="ECO:0000256" key="1">
    <source>
        <dbReference type="ARBA" id="ARBA00004906"/>
    </source>
</evidence>
<protein>
    <recommendedName>
        <fullName evidence="3">Cullin family profile domain-containing protein</fullName>
    </recommendedName>
</protein>
<dbReference type="InterPro" id="IPR036317">
    <property type="entry name" value="Cullin_homology_sf"/>
</dbReference>
<dbReference type="PANTHER" id="PTHR11932">
    <property type="entry name" value="CULLIN"/>
    <property type="match status" value="1"/>
</dbReference>
<evidence type="ECO:0000313" key="4">
    <source>
        <dbReference type="EMBL" id="GAB1219065.1"/>
    </source>
</evidence>
<comment type="pathway">
    <text evidence="1">Protein modification; protein ubiquitination.</text>
</comment>
<dbReference type="InterPro" id="IPR045093">
    <property type="entry name" value="Cullin"/>
</dbReference>
<dbReference type="EMBL" id="BAAFRS010000012">
    <property type="protein sequence ID" value="GAB1219065.1"/>
    <property type="molecule type" value="Genomic_DNA"/>
</dbReference>
<organism evidence="4 5">
    <name type="scientific">Entamoeba nuttalli</name>
    <dbReference type="NCBI Taxonomy" id="412467"/>
    <lineage>
        <taxon>Eukaryota</taxon>
        <taxon>Amoebozoa</taxon>
        <taxon>Evosea</taxon>
        <taxon>Archamoebae</taxon>
        <taxon>Mastigamoebida</taxon>
        <taxon>Entamoebidae</taxon>
        <taxon>Entamoeba</taxon>
    </lineage>
</organism>
<dbReference type="Gene3D" id="1.20.1310.10">
    <property type="entry name" value="Cullin Repeats"/>
    <property type="match status" value="1"/>
</dbReference>
<dbReference type="SMART" id="SM00182">
    <property type="entry name" value="CULLIN"/>
    <property type="match status" value="1"/>
</dbReference>
<reference evidence="4 5" key="1">
    <citation type="journal article" date="2019" name="PLoS Negl. Trop. Dis.">
        <title>Whole genome sequencing of Entamoeba nuttalli reveals mammalian host-related molecular signatures and a novel octapeptide-repeat surface protein.</title>
        <authorList>
            <person name="Tanaka M."/>
            <person name="Makiuchi T."/>
            <person name="Komiyama T."/>
            <person name="Shiina T."/>
            <person name="Osaki K."/>
            <person name="Tachibana H."/>
        </authorList>
    </citation>
    <scope>NUCLEOTIDE SEQUENCE [LARGE SCALE GENOMIC DNA]</scope>
    <source>
        <strain evidence="4 5">P19-061405</strain>
    </source>
</reference>
<gene>
    <name evidence="4" type="ORF">ENUP19_0012G0017</name>
</gene>
<dbReference type="InterPro" id="IPR016158">
    <property type="entry name" value="Cullin_homology"/>
</dbReference>
<sequence length="675" mass="79161">MNIEEIAQKGVSLAFERKMKLQEVVEINFQFSEYIISNPEEKARLINLIISDVSKTVKKLIEPFYLKGEHIHELIAWIKDVKKQFEQAQDNIKGMFCILSDQRRLRVGISFEKELKKCWGESVIKELEKTDIIEWLKKQLKEIKEKDKSYPSAIGELIYFLKEVISWQFGEKVREKLNEYIRNDFNNDFNEARQSGEYIKKINELMKKENKVLQTLLKEDEVTLRKEMNNKFVFIEEVICGLKKYFEHSDIHGIKQSLQLLHLVSLKEDIINSFKSLCNSGSKQYIKKLFDCFKEFNAEKVCETIMIFDEIQSDSIYGESIISGLKEGIASSDCLLKNGDTIHVIMTKYAFQIIDNFNETKIIQFMKSLILLPSRDIFESLFWKTLYGKIVSGKIKSIDTINVFVNYLKQYFGNSTISRISSLIQDYITSLELVKQFKEKNKLSVEQKIKFDVIVFGLPQHEINSIVHLPPSLDTIFQPFKQFYLEKFPSRRISIQPEHSLCVVSFSFNNKTLLYCTTIQYCILYHFHSKYECCIEELSKSIENRTFLLQVCDNLVAHGILIKTEDTYKINNNYQPQHTVTNITKLIKTTPQMKLLDINEDVEQKRSIQLQCSIIKIMKRERQKLISNLINEVVIEVSNSFTPTILMIKKSIEYLIQKEYLKRNENNSSMIVYLA</sequence>
<name>A0ABQ0D896_9EUKA</name>
<dbReference type="Gene3D" id="3.30.230.130">
    <property type="entry name" value="Cullin, Chain C, Domain 2"/>
    <property type="match status" value="1"/>
</dbReference>
<dbReference type="SUPFAM" id="SSF75632">
    <property type="entry name" value="Cullin homology domain"/>
    <property type="match status" value="1"/>
</dbReference>
<proteinExistence type="inferred from homology"/>
<accession>A0ABQ0D896</accession>
<evidence type="ECO:0000259" key="3">
    <source>
        <dbReference type="PROSITE" id="PS50069"/>
    </source>
</evidence>
<dbReference type="Gene3D" id="1.10.10.10">
    <property type="entry name" value="Winged helix-like DNA-binding domain superfamily/Winged helix DNA-binding domain"/>
    <property type="match status" value="1"/>
</dbReference>
<dbReference type="InterPro" id="IPR019559">
    <property type="entry name" value="Cullin_neddylation_domain"/>
</dbReference>
<comment type="caution">
    <text evidence="4">The sequence shown here is derived from an EMBL/GenBank/DDBJ whole genome shotgun (WGS) entry which is preliminary data.</text>
</comment>
<dbReference type="PROSITE" id="PS50069">
    <property type="entry name" value="CULLIN_2"/>
    <property type="match status" value="1"/>
</dbReference>
<dbReference type="Proteomes" id="UP001628156">
    <property type="component" value="Unassembled WGS sequence"/>
</dbReference>
<dbReference type="Pfam" id="PF10557">
    <property type="entry name" value="Cullin_Nedd8"/>
    <property type="match status" value="1"/>
</dbReference>
<evidence type="ECO:0000313" key="5">
    <source>
        <dbReference type="Proteomes" id="UP001628156"/>
    </source>
</evidence>
<dbReference type="Pfam" id="PF26557">
    <property type="entry name" value="Cullin_AB"/>
    <property type="match status" value="1"/>
</dbReference>
<evidence type="ECO:0000256" key="2">
    <source>
        <dbReference type="PROSITE-ProRule" id="PRU00330"/>
    </source>
</evidence>
<dbReference type="InterPro" id="IPR036388">
    <property type="entry name" value="WH-like_DNA-bd_sf"/>
</dbReference>
<dbReference type="SUPFAM" id="SSF46785">
    <property type="entry name" value="Winged helix' DNA-binding domain"/>
    <property type="match status" value="1"/>
</dbReference>